<name>A0A4R1B3T7_9BACI</name>
<evidence type="ECO:0000256" key="4">
    <source>
        <dbReference type="ARBA" id="ARBA00022840"/>
    </source>
</evidence>
<dbReference type="OrthoDB" id="9806285at2"/>
<evidence type="ECO:0000256" key="2">
    <source>
        <dbReference type="ARBA" id="ARBA00022448"/>
    </source>
</evidence>
<dbReference type="InterPro" id="IPR027417">
    <property type="entry name" value="P-loop_NTPase"/>
</dbReference>
<protein>
    <submittedName>
        <fullName evidence="6">ATP-binding cassette domain-containing protein</fullName>
    </submittedName>
</protein>
<organism evidence="6 7">
    <name type="scientific">Cytobacillus praedii</name>
    <dbReference type="NCBI Taxonomy" id="1742358"/>
    <lineage>
        <taxon>Bacteria</taxon>
        <taxon>Bacillati</taxon>
        <taxon>Bacillota</taxon>
        <taxon>Bacilli</taxon>
        <taxon>Bacillales</taxon>
        <taxon>Bacillaceae</taxon>
        <taxon>Cytobacillus</taxon>
    </lineage>
</organism>
<reference evidence="6 7" key="1">
    <citation type="submission" date="2019-03" db="EMBL/GenBank/DDBJ databases">
        <authorList>
            <person name="Jensen L."/>
            <person name="Storgaard J."/>
            <person name="Sulaj E."/>
            <person name="Schramm A."/>
            <person name="Marshall I.P.G."/>
        </authorList>
    </citation>
    <scope>NUCLEOTIDE SEQUENCE [LARGE SCALE GENOMIC DNA]</scope>
    <source>
        <strain evidence="6 7">2017H2G3</strain>
    </source>
</reference>
<dbReference type="Gene3D" id="3.40.50.300">
    <property type="entry name" value="P-loop containing nucleotide triphosphate hydrolases"/>
    <property type="match status" value="1"/>
</dbReference>
<dbReference type="GO" id="GO:0016887">
    <property type="term" value="F:ATP hydrolysis activity"/>
    <property type="evidence" value="ECO:0007669"/>
    <property type="project" value="InterPro"/>
</dbReference>
<dbReference type="SUPFAM" id="SSF52540">
    <property type="entry name" value="P-loop containing nucleoside triphosphate hydrolases"/>
    <property type="match status" value="1"/>
</dbReference>
<dbReference type="AlphaFoldDB" id="A0A4R1B3T7"/>
<evidence type="ECO:0000313" key="7">
    <source>
        <dbReference type="Proteomes" id="UP000293846"/>
    </source>
</evidence>
<dbReference type="PANTHER" id="PTHR43776:SF7">
    <property type="entry name" value="D,D-DIPEPTIDE TRANSPORT ATP-BINDING PROTEIN DDPF-RELATED"/>
    <property type="match status" value="1"/>
</dbReference>
<comment type="caution">
    <text evidence="6">The sequence shown here is derived from an EMBL/GenBank/DDBJ whole genome shotgun (WGS) entry which is preliminary data.</text>
</comment>
<accession>A0A4R1B3T7</accession>
<dbReference type="InterPro" id="IPR050319">
    <property type="entry name" value="ABC_transp_ATP-bind"/>
</dbReference>
<keyword evidence="2" id="KW-0813">Transport</keyword>
<dbReference type="InterPro" id="IPR003593">
    <property type="entry name" value="AAA+_ATPase"/>
</dbReference>
<gene>
    <name evidence="6" type="ORF">E0Y62_07740</name>
</gene>
<comment type="similarity">
    <text evidence="1">Belongs to the ABC transporter superfamily.</text>
</comment>
<dbReference type="InterPro" id="IPR017871">
    <property type="entry name" value="ABC_transporter-like_CS"/>
</dbReference>
<dbReference type="Proteomes" id="UP000293846">
    <property type="component" value="Unassembled WGS sequence"/>
</dbReference>
<dbReference type="PROSITE" id="PS00211">
    <property type="entry name" value="ABC_TRANSPORTER_1"/>
    <property type="match status" value="1"/>
</dbReference>
<dbReference type="PROSITE" id="PS50893">
    <property type="entry name" value="ABC_TRANSPORTER_2"/>
    <property type="match status" value="1"/>
</dbReference>
<dbReference type="SMART" id="SM00382">
    <property type="entry name" value="AAA"/>
    <property type="match status" value="1"/>
</dbReference>
<dbReference type="Pfam" id="PF00005">
    <property type="entry name" value="ABC_tran"/>
    <property type="match status" value="1"/>
</dbReference>
<dbReference type="GO" id="GO:0055085">
    <property type="term" value="P:transmembrane transport"/>
    <property type="evidence" value="ECO:0007669"/>
    <property type="project" value="UniProtKB-ARBA"/>
</dbReference>
<dbReference type="PANTHER" id="PTHR43776">
    <property type="entry name" value="TRANSPORT ATP-BINDING PROTEIN"/>
    <property type="match status" value="1"/>
</dbReference>
<keyword evidence="3" id="KW-0547">Nucleotide-binding</keyword>
<dbReference type="InterPro" id="IPR003439">
    <property type="entry name" value="ABC_transporter-like_ATP-bd"/>
</dbReference>
<evidence type="ECO:0000259" key="5">
    <source>
        <dbReference type="PROSITE" id="PS50893"/>
    </source>
</evidence>
<evidence type="ECO:0000313" key="6">
    <source>
        <dbReference type="EMBL" id="TCJ04691.1"/>
    </source>
</evidence>
<feature type="domain" description="ABC transporter" evidence="5">
    <location>
        <begin position="3"/>
        <end position="200"/>
    </location>
</feature>
<proteinExistence type="inferred from homology"/>
<evidence type="ECO:0000256" key="1">
    <source>
        <dbReference type="ARBA" id="ARBA00005417"/>
    </source>
</evidence>
<sequence>MILKTEDLAFHYGKKEIFSNVHFQIESGEIVGLTAPSGFGKTTFVRCLAGFETPTKGKIISNLPKTRGFNPIQLIFQHPERAVDPNWKLGKTLRESWEPSAELKEELGIKEEWLQRYPNELSGGEIQRFSVLRALNPQTKLLIADEITTMLDAITTAQIWHTILKQAKINQMAILVISHETKLLNSICSRIESLDKRNYS</sequence>
<dbReference type="RefSeq" id="WP_131236576.1">
    <property type="nucleotide sequence ID" value="NZ_SJTH01000007.1"/>
</dbReference>
<dbReference type="GO" id="GO:0005524">
    <property type="term" value="F:ATP binding"/>
    <property type="evidence" value="ECO:0007669"/>
    <property type="project" value="UniProtKB-KW"/>
</dbReference>
<dbReference type="EMBL" id="SJTH01000007">
    <property type="protein sequence ID" value="TCJ04691.1"/>
    <property type="molecule type" value="Genomic_DNA"/>
</dbReference>
<keyword evidence="4 6" id="KW-0067">ATP-binding</keyword>
<keyword evidence="7" id="KW-1185">Reference proteome</keyword>
<evidence type="ECO:0000256" key="3">
    <source>
        <dbReference type="ARBA" id="ARBA00022741"/>
    </source>
</evidence>